<gene>
    <name evidence="1" type="ORF">GCM10022204_36280</name>
</gene>
<evidence type="ECO:0000313" key="1">
    <source>
        <dbReference type="EMBL" id="GAA3713937.1"/>
    </source>
</evidence>
<protein>
    <submittedName>
        <fullName evidence="1">Uncharacterized protein</fullName>
    </submittedName>
</protein>
<comment type="caution">
    <text evidence="1">The sequence shown here is derived from an EMBL/GenBank/DDBJ whole genome shotgun (WGS) entry which is preliminary data.</text>
</comment>
<keyword evidence="2" id="KW-1185">Reference proteome</keyword>
<name>A0ABP7E915_9ACTN</name>
<dbReference type="Proteomes" id="UP001500051">
    <property type="component" value="Unassembled WGS sequence"/>
</dbReference>
<proteinExistence type="predicted"/>
<accession>A0ABP7E915</accession>
<reference evidence="2" key="1">
    <citation type="journal article" date="2019" name="Int. J. Syst. Evol. Microbiol.">
        <title>The Global Catalogue of Microorganisms (GCM) 10K type strain sequencing project: providing services to taxonomists for standard genome sequencing and annotation.</title>
        <authorList>
            <consortium name="The Broad Institute Genomics Platform"/>
            <consortium name="The Broad Institute Genome Sequencing Center for Infectious Disease"/>
            <person name="Wu L."/>
            <person name="Ma J."/>
        </authorList>
    </citation>
    <scope>NUCLEOTIDE SEQUENCE [LARGE SCALE GENOMIC DNA]</scope>
    <source>
        <strain evidence="2">JCM 16548</strain>
    </source>
</reference>
<sequence>MTVSLDPRLAEKQKDNVIDHRRLVRSHRQDLPEIRNCQWAVAPGPGLHRPVQPVREPV</sequence>
<organism evidence="1 2">
    <name type="scientific">Microlunatus aurantiacus</name>
    <dbReference type="NCBI Taxonomy" id="446786"/>
    <lineage>
        <taxon>Bacteria</taxon>
        <taxon>Bacillati</taxon>
        <taxon>Actinomycetota</taxon>
        <taxon>Actinomycetes</taxon>
        <taxon>Propionibacteriales</taxon>
        <taxon>Propionibacteriaceae</taxon>
        <taxon>Microlunatus</taxon>
    </lineage>
</organism>
<evidence type="ECO:0000313" key="2">
    <source>
        <dbReference type="Proteomes" id="UP001500051"/>
    </source>
</evidence>
<dbReference type="EMBL" id="BAAAYX010000019">
    <property type="protein sequence ID" value="GAA3713937.1"/>
    <property type="molecule type" value="Genomic_DNA"/>
</dbReference>